<keyword evidence="3" id="KW-1185">Reference proteome</keyword>
<evidence type="ECO:0000313" key="2">
    <source>
        <dbReference type="EMBL" id="CBJ48693.1"/>
    </source>
</evidence>
<feature type="region of interest" description="Disordered" evidence="1">
    <location>
        <begin position="1"/>
        <end position="59"/>
    </location>
</feature>
<feature type="compositionally biased region" description="Pro residues" evidence="1">
    <location>
        <begin position="46"/>
        <end position="59"/>
    </location>
</feature>
<sequence length="59" mass="5920">MSSSLDEAAAEKAKAREALIGSAGMEQLIKMVAQDDGEDEEAPPAKAAPPTPASPPAGN</sequence>
<dbReference type="EMBL" id="FN649743">
    <property type="protein sequence ID" value="CBJ48693.1"/>
    <property type="molecule type" value="Genomic_DNA"/>
</dbReference>
<name>D7G1W7_ECTSI</name>
<dbReference type="EMBL" id="FN648663">
    <property type="protein sequence ID" value="CBJ48693.1"/>
    <property type="molecule type" value="Genomic_DNA"/>
</dbReference>
<organism evidence="2 3">
    <name type="scientific">Ectocarpus siliculosus</name>
    <name type="common">Brown alga</name>
    <name type="synonym">Conferva siliculosa</name>
    <dbReference type="NCBI Taxonomy" id="2880"/>
    <lineage>
        <taxon>Eukaryota</taxon>
        <taxon>Sar</taxon>
        <taxon>Stramenopiles</taxon>
        <taxon>Ochrophyta</taxon>
        <taxon>PX clade</taxon>
        <taxon>Phaeophyceae</taxon>
        <taxon>Ectocarpales</taxon>
        <taxon>Ectocarpaceae</taxon>
        <taxon>Ectocarpus</taxon>
    </lineage>
</organism>
<gene>
    <name evidence="2" type="ORF">Esi_0046_0077</name>
</gene>
<protein>
    <submittedName>
        <fullName evidence="2">Uncharacterized protein</fullName>
    </submittedName>
</protein>
<dbReference type="AlphaFoldDB" id="D7G1W7"/>
<evidence type="ECO:0000256" key="1">
    <source>
        <dbReference type="SAM" id="MobiDB-lite"/>
    </source>
</evidence>
<accession>D7G1W7</accession>
<reference evidence="2 3" key="1">
    <citation type="journal article" date="2010" name="Nature">
        <title>The Ectocarpus genome and the independent evolution of multicellularity in brown algae.</title>
        <authorList>
            <person name="Cock J.M."/>
            <person name="Sterck L."/>
            <person name="Rouze P."/>
            <person name="Scornet D."/>
            <person name="Allen A.E."/>
            <person name="Amoutzias G."/>
            <person name="Anthouard V."/>
            <person name="Artiguenave F."/>
            <person name="Aury J.M."/>
            <person name="Badger J.H."/>
            <person name="Beszteri B."/>
            <person name="Billiau K."/>
            <person name="Bonnet E."/>
            <person name="Bothwell J.H."/>
            <person name="Bowler C."/>
            <person name="Boyen C."/>
            <person name="Brownlee C."/>
            <person name="Carrano C.J."/>
            <person name="Charrier B."/>
            <person name="Cho G.Y."/>
            <person name="Coelho S.M."/>
            <person name="Collen J."/>
            <person name="Corre E."/>
            <person name="Da Silva C."/>
            <person name="Delage L."/>
            <person name="Delaroque N."/>
            <person name="Dittami S.M."/>
            <person name="Doulbeau S."/>
            <person name="Elias M."/>
            <person name="Farnham G."/>
            <person name="Gachon C.M."/>
            <person name="Gschloessl B."/>
            <person name="Heesch S."/>
            <person name="Jabbari K."/>
            <person name="Jubin C."/>
            <person name="Kawai H."/>
            <person name="Kimura K."/>
            <person name="Kloareg B."/>
            <person name="Kupper F.C."/>
            <person name="Lang D."/>
            <person name="Le Bail A."/>
            <person name="Leblanc C."/>
            <person name="Lerouge P."/>
            <person name="Lohr M."/>
            <person name="Lopez P.J."/>
            <person name="Martens C."/>
            <person name="Maumus F."/>
            <person name="Michel G."/>
            <person name="Miranda-Saavedra D."/>
            <person name="Morales J."/>
            <person name="Moreau H."/>
            <person name="Motomura T."/>
            <person name="Nagasato C."/>
            <person name="Napoli C.A."/>
            <person name="Nelson D.R."/>
            <person name="Nyvall-Collen P."/>
            <person name="Peters A.F."/>
            <person name="Pommier C."/>
            <person name="Potin P."/>
            <person name="Poulain J."/>
            <person name="Quesneville H."/>
            <person name="Read B."/>
            <person name="Rensing S.A."/>
            <person name="Ritter A."/>
            <person name="Rousvoal S."/>
            <person name="Samanta M."/>
            <person name="Samson G."/>
            <person name="Schroeder D.C."/>
            <person name="Segurens B."/>
            <person name="Strittmatter M."/>
            <person name="Tonon T."/>
            <person name="Tregear J.W."/>
            <person name="Valentin K."/>
            <person name="von Dassow P."/>
            <person name="Yamagishi T."/>
            <person name="Van de Peer Y."/>
            <person name="Wincker P."/>
        </authorList>
    </citation>
    <scope>NUCLEOTIDE SEQUENCE [LARGE SCALE GENOMIC DNA]</scope>
    <source>
        <strain evidence="3">Ec32 / CCAP1310/4</strain>
    </source>
</reference>
<dbReference type="InParanoid" id="D7G1W7"/>
<evidence type="ECO:0000313" key="3">
    <source>
        <dbReference type="Proteomes" id="UP000002630"/>
    </source>
</evidence>
<proteinExistence type="predicted"/>
<dbReference type="Proteomes" id="UP000002630">
    <property type="component" value="Linkage Group LG18"/>
</dbReference>